<dbReference type="Proteomes" id="UP000435648">
    <property type="component" value="Chromosome"/>
</dbReference>
<organism evidence="3 4">
    <name type="scientific">Stappia indica</name>
    <dbReference type="NCBI Taxonomy" id="538381"/>
    <lineage>
        <taxon>Bacteria</taxon>
        <taxon>Pseudomonadati</taxon>
        <taxon>Pseudomonadota</taxon>
        <taxon>Alphaproteobacteria</taxon>
        <taxon>Hyphomicrobiales</taxon>
        <taxon>Stappiaceae</taxon>
        <taxon>Stappia</taxon>
    </lineage>
</organism>
<dbReference type="SUPFAM" id="SSF48452">
    <property type="entry name" value="TPR-like"/>
    <property type="match status" value="1"/>
</dbReference>
<feature type="repeat" description="TPR" evidence="1">
    <location>
        <begin position="102"/>
        <end position="135"/>
    </location>
</feature>
<dbReference type="InterPro" id="IPR011990">
    <property type="entry name" value="TPR-like_helical_dom_sf"/>
</dbReference>
<feature type="repeat" description="TPR" evidence="1">
    <location>
        <begin position="136"/>
        <end position="169"/>
    </location>
</feature>
<dbReference type="KEGG" id="siw:GH266_04115"/>
<dbReference type="Pfam" id="PF14559">
    <property type="entry name" value="TPR_19"/>
    <property type="match status" value="1"/>
</dbReference>
<evidence type="ECO:0000313" key="3">
    <source>
        <dbReference type="EMBL" id="QGZ33762.1"/>
    </source>
</evidence>
<dbReference type="SMART" id="SM00028">
    <property type="entry name" value="TPR"/>
    <property type="match status" value="7"/>
</dbReference>
<feature type="region of interest" description="Disordered" evidence="2">
    <location>
        <begin position="408"/>
        <end position="460"/>
    </location>
</feature>
<dbReference type="InterPro" id="IPR019734">
    <property type="entry name" value="TPR_rpt"/>
</dbReference>
<feature type="repeat" description="TPR" evidence="1">
    <location>
        <begin position="272"/>
        <end position="305"/>
    </location>
</feature>
<feature type="region of interest" description="Disordered" evidence="2">
    <location>
        <begin position="1"/>
        <end position="23"/>
    </location>
</feature>
<reference evidence="3 4" key="1">
    <citation type="submission" date="2019-12" db="EMBL/GenBank/DDBJ databases">
        <title>The genome of Stappia indica PHM037.</title>
        <authorList>
            <person name="Kacar D."/>
            <person name="Galan B."/>
            <person name="Canedo L."/>
            <person name="Rodriguez P."/>
            <person name="de la Calle F."/>
            <person name="Garcia J.L."/>
        </authorList>
    </citation>
    <scope>NUCLEOTIDE SEQUENCE [LARGE SCALE GENOMIC DNA]</scope>
    <source>
        <strain evidence="3 4">PHM037</strain>
    </source>
</reference>
<dbReference type="Gene3D" id="1.25.40.10">
    <property type="entry name" value="Tetratricopeptide repeat domain"/>
    <property type="match status" value="2"/>
</dbReference>
<dbReference type="Pfam" id="PF13432">
    <property type="entry name" value="TPR_16"/>
    <property type="match status" value="2"/>
</dbReference>
<accession>A0A857C5B9</accession>
<name>A0A857C5B9_9HYPH</name>
<evidence type="ECO:0000313" key="4">
    <source>
        <dbReference type="Proteomes" id="UP000435648"/>
    </source>
</evidence>
<dbReference type="EMBL" id="CP046908">
    <property type="protein sequence ID" value="QGZ33762.1"/>
    <property type="molecule type" value="Genomic_DNA"/>
</dbReference>
<gene>
    <name evidence="3" type="ORF">GH266_04115</name>
</gene>
<evidence type="ECO:0000256" key="1">
    <source>
        <dbReference type="PROSITE-ProRule" id="PRU00339"/>
    </source>
</evidence>
<feature type="compositionally biased region" description="Basic and acidic residues" evidence="2">
    <location>
        <begin position="432"/>
        <end position="452"/>
    </location>
</feature>
<dbReference type="AlphaFoldDB" id="A0A857C5B9"/>
<dbReference type="PANTHER" id="PTHR12558:SF13">
    <property type="entry name" value="CELL DIVISION CYCLE PROTEIN 27 HOMOLOG"/>
    <property type="match status" value="1"/>
</dbReference>
<keyword evidence="1" id="KW-0802">TPR repeat</keyword>
<sequence length="460" mass="49540">MPQSCRTAADNCGNGRRNFDHQDEAPYAPAMTCYADRAAESPLSDRNGTSAAQEPTRSMASFLSPPEASDALIAAAARESAGDFNGALDIYRALMTRDPEDFEARYRAGTAMMRKGDLDEAVTLLRQVVFTRPEHGPARANLGNALLLLGRYDQAREAFLAVLDFDRDNRNALYGLSTILIRSGRHAEAAPHARRLLKAMPESAAALTLDADAQAPLGNVAASIAQYRHALRLDEAYVPALKGLARILFRQARHEEALDAATHAVARGAADAEIMALLGSIHLAGERWSEAIEAFADAQELEPDNPEHPIQLSHACRKAGDLAGALSNARAAWELDADNRAAGNALGTALAAAGAGLQARSVLMAAGQRDRVPQGVWRDLDVLVPQLERQAVERAQEAADRAERLLAERQQPADQVPAAEELFTEPASDETGEARHAEGETGDEGERRRDPENLPLFPGF</sequence>
<protein>
    <submittedName>
        <fullName evidence="3">Tetratricopeptide repeat protein</fullName>
    </submittedName>
</protein>
<evidence type="ECO:0000256" key="2">
    <source>
        <dbReference type="SAM" id="MobiDB-lite"/>
    </source>
</evidence>
<dbReference type="PROSITE" id="PS50005">
    <property type="entry name" value="TPR"/>
    <property type="match status" value="3"/>
</dbReference>
<dbReference type="PANTHER" id="PTHR12558">
    <property type="entry name" value="CELL DIVISION CYCLE 16,23,27"/>
    <property type="match status" value="1"/>
</dbReference>
<proteinExistence type="predicted"/>